<accession>A0AAD5YGF6</accession>
<sequence>MRTFFAIVAFATSALAYQVTSPTNATGWTTAGPNTVSWTRVSTDPTNFTIVLNNQAQFPPTTQVLKALVDGTSATSIVVDAPSGGWVAGSGFQVNLVASAQELTTILAQSGQFTIKDAVASSSSVSGSQSKTTLSVAPTAATTSPTTASSGGALNPSASDTPNPSGTPNGAGALTISTGLLAITALVGSLLA</sequence>
<feature type="domain" description="Yeast cell wall synthesis Kre9/Knh1-like N-terminal" evidence="4">
    <location>
        <begin position="21"/>
        <end position="115"/>
    </location>
</feature>
<dbReference type="PANTHER" id="PTHR35185">
    <property type="entry name" value="SERINE/THREONINE-RICH PROTEIN ADG2-RELATED"/>
    <property type="match status" value="1"/>
</dbReference>
<evidence type="ECO:0000256" key="2">
    <source>
        <dbReference type="SAM" id="MobiDB-lite"/>
    </source>
</evidence>
<comment type="caution">
    <text evidence="5">The sequence shown here is derived from an EMBL/GenBank/DDBJ whole genome shotgun (WGS) entry which is preliminary data.</text>
</comment>
<dbReference type="AlphaFoldDB" id="A0AAD5YGF6"/>
<dbReference type="PANTHER" id="PTHR35185:SF1">
    <property type="entry name" value="UPF0619 GPI-ANCHORED MEMBRANE PROTEIN C1322.10"/>
    <property type="match status" value="1"/>
</dbReference>
<gene>
    <name evidence="5" type="ORF">NLI96_g2576</name>
</gene>
<feature type="region of interest" description="Disordered" evidence="2">
    <location>
        <begin position="124"/>
        <end position="170"/>
    </location>
</feature>
<name>A0AAD5YGF6_9APHY</name>
<feature type="signal peptide" evidence="3">
    <location>
        <begin position="1"/>
        <end position="16"/>
    </location>
</feature>
<proteinExistence type="predicted"/>
<keyword evidence="6" id="KW-1185">Reference proteome</keyword>
<evidence type="ECO:0000256" key="3">
    <source>
        <dbReference type="SAM" id="SignalP"/>
    </source>
</evidence>
<dbReference type="InterPro" id="IPR018466">
    <property type="entry name" value="Kre9/Knh1-like_N"/>
</dbReference>
<dbReference type="InterPro" id="IPR052479">
    <property type="entry name" value="GPI-anchor_Adhesion_Reg"/>
</dbReference>
<evidence type="ECO:0000313" key="5">
    <source>
        <dbReference type="EMBL" id="KAJ3488790.1"/>
    </source>
</evidence>
<dbReference type="Proteomes" id="UP001212997">
    <property type="component" value="Unassembled WGS sequence"/>
</dbReference>
<protein>
    <recommendedName>
        <fullName evidence="4">Yeast cell wall synthesis Kre9/Knh1-like N-terminal domain-containing protein</fullName>
    </recommendedName>
</protein>
<feature type="chain" id="PRO_5041950100" description="Yeast cell wall synthesis Kre9/Knh1-like N-terminal domain-containing protein" evidence="3">
    <location>
        <begin position="17"/>
        <end position="192"/>
    </location>
</feature>
<dbReference type="Pfam" id="PF10342">
    <property type="entry name" value="Kre9_KNH"/>
    <property type="match status" value="1"/>
</dbReference>
<organism evidence="5 6">
    <name type="scientific">Meripilus lineatus</name>
    <dbReference type="NCBI Taxonomy" id="2056292"/>
    <lineage>
        <taxon>Eukaryota</taxon>
        <taxon>Fungi</taxon>
        <taxon>Dikarya</taxon>
        <taxon>Basidiomycota</taxon>
        <taxon>Agaricomycotina</taxon>
        <taxon>Agaricomycetes</taxon>
        <taxon>Polyporales</taxon>
        <taxon>Meripilaceae</taxon>
        <taxon>Meripilus</taxon>
    </lineage>
</organism>
<reference evidence="5" key="1">
    <citation type="submission" date="2022-07" db="EMBL/GenBank/DDBJ databases">
        <title>Genome Sequence of Physisporinus lineatus.</title>
        <authorList>
            <person name="Buettner E."/>
        </authorList>
    </citation>
    <scope>NUCLEOTIDE SEQUENCE</scope>
    <source>
        <strain evidence="5">VT162</strain>
    </source>
</reference>
<evidence type="ECO:0000259" key="4">
    <source>
        <dbReference type="Pfam" id="PF10342"/>
    </source>
</evidence>
<keyword evidence="1 3" id="KW-0732">Signal</keyword>
<evidence type="ECO:0000313" key="6">
    <source>
        <dbReference type="Proteomes" id="UP001212997"/>
    </source>
</evidence>
<feature type="compositionally biased region" description="Low complexity" evidence="2">
    <location>
        <begin position="124"/>
        <end position="154"/>
    </location>
</feature>
<dbReference type="EMBL" id="JANAWD010000059">
    <property type="protein sequence ID" value="KAJ3488790.1"/>
    <property type="molecule type" value="Genomic_DNA"/>
</dbReference>
<feature type="compositionally biased region" description="Polar residues" evidence="2">
    <location>
        <begin position="156"/>
        <end position="168"/>
    </location>
</feature>
<evidence type="ECO:0000256" key="1">
    <source>
        <dbReference type="ARBA" id="ARBA00022729"/>
    </source>
</evidence>